<keyword evidence="1" id="KW-0472">Membrane</keyword>
<organism evidence="2 3">
    <name type="scientific">Oharaeibacter diazotrophicus</name>
    <dbReference type="NCBI Taxonomy" id="1920512"/>
    <lineage>
        <taxon>Bacteria</taxon>
        <taxon>Pseudomonadati</taxon>
        <taxon>Pseudomonadota</taxon>
        <taxon>Alphaproteobacteria</taxon>
        <taxon>Hyphomicrobiales</taxon>
        <taxon>Pleomorphomonadaceae</taxon>
        <taxon>Oharaeibacter</taxon>
    </lineage>
</organism>
<feature type="transmembrane region" description="Helical" evidence="1">
    <location>
        <begin position="61"/>
        <end position="87"/>
    </location>
</feature>
<evidence type="ECO:0000313" key="3">
    <source>
        <dbReference type="Proteomes" id="UP000294547"/>
    </source>
</evidence>
<dbReference type="EMBL" id="SNXY01000008">
    <property type="protein sequence ID" value="TDP84366.1"/>
    <property type="molecule type" value="Genomic_DNA"/>
</dbReference>
<keyword evidence="1" id="KW-0812">Transmembrane</keyword>
<protein>
    <recommendedName>
        <fullName evidence="4">DUF350 domain-containing protein</fullName>
    </recommendedName>
</protein>
<evidence type="ECO:0008006" key="4">
    <source>
        <dbReference type="Google" id="ProtNLM"/>
    </source>
</evidence>
<name>A0A4R6RFC6_9HYPH</name>
<reference evidence="2 3" key="1">
    <citation type="submission" date="2019-03" db="EMBL/GenBank/DDBJ databases">
        <title>Genomic Encyclopedia of Type Strains, Phase IV (KMG-IV): sequencing the most valuable type-strain genomes for metagenomic binning, comparative biology and taxonomic classification.</title>
        <authorList>
            <person name="Goeker M."/>
        </authorList>
    </citation>
    <scope>NUCLEOTIDE SEQUENCE [LARGE SCALE GENOMIC DNA]</scope>
    <source>
        <strain evidence="2 3">DSM 102969</strain>
    </source>
</reference>
<keyword evidence="1" id="KW-1133">Transmembrane helix</keyword>
<gene>
    <name evidence="2" type="ORF">EDD54_2973</name>
</gene>
<proteinExistence type="predicted"/>
<comment type="caution">
    <text evidence="2">The sequence shown here is derived from an EMBL/GenBank/DDBJ whole genome shotgun (WGS) entry which is preliminary data.</text>
</comment>
<dbReference type="RefSeq" id="WP_126540374.1">
    <property type="nucleotide sequence ID" value="NZ_BSPM01000002.1"/>
</dbReference>
<feature type="transmembrane region" description="Helical" evidence="1">
    <location>
        <begin position="108"/>
        <end position="130"/>
    </location>
</feature>
<dbReference type="Proteomes" id="UP000294547">
    <property type="component" value="Unassembled WGS sequence"/>
</dbReference>
<accession>A0A4R6RFC6</accession>
<evidence type="ECO:0000313" key="2">
    <source>
        <dbReference type="EMBL" id="TDP84366.1"/>
    </source>
</evidence>
<keyword evidence="3" id="KW-1185">Reference proteome</keyword>
<dbReference type="AlphaFoldDB" id="A0A4R6RFC6"/>
<sequence length="133" mass="13107">MIDAATPLSLTLLGLLVTVGSVVSAGSAGVLCRLGGRFAATALDDHADPLQVMSVIHGVTFAVWVVVAAFGFGISAALLLAAAGLLVQVFPAVDAGLRDLAERLGLGGFGRASLMAQACVIVAAATAYAATAA</sequence>
<evidence type="ECO:0000256" key="1">
    <source>
        <dbReference type="SAM" id="Phobius"/>
    </source>
</evidence>